<keyword evidence="2" id="KW-1185">Reference proteome</keyword>
<sequence>MPGPLYRNTGKIPEAPKFHNHYTLSNGCPVEDSQVSESFSKQDGKNRYASQLIQDINTIDTIPHITRVQIPER</sequence>
<protein>
    <submittedName>
        <fullName evidence="1">Uncharacterized protein</fullName>
    </submittedName>
</protein>
<gene>
    <name evidence="1" type="ORF">ACHE_70148S</name>
</gene>
<dbReference type="Gene3D" id="6.10.10.30">
    <property type="entry name" value="Catalase hpii, N-terminal domain-like"/>
    <property type="match status" value="1"/>
</dbReference>
<reference evidence="1" key="1">
    <citation type="submission" date="2021-01" db="EMBL/GenBank/DDBJ databases">
        <authorList>
            <consortium name="Aspergillus chevalieri M1 genome sequencing consortium"/>
            <person name="Kazuki M."/>
            <person name="Futagami T."/>
        </authorList>
    </citation>
    <scope>NUCLEOTIDE SEQUENCE</scope>
    <source>
        <strain evidence="1">M1</strain>
    </source>
</reference>
<dbReference type="EMBL" id="AP024422">
    <property type="protein sequence ID" value="BCR91305.1"/>
    <property type="molecule type" value="Genomic_DNA"/>
</dbReference>
<dbReference type="KEGG" id="ache:ACHE_70148S"/>
<evidence type="ECO:0000313" key="1">
    <source>
        <dbReference type="EMBL" id="BCR91305.1"/>
    </source>
</evidence>
<proteinExistence type="predicted"/>
<reference evidence="1" key="2">
    <citation type="submission" date="2021-02" db="EMBL/GenBank/DDBJ databases">
        <title>Aspergillus chevalieri M1 genome sequence.</title>
        <authorList>
            <person name="Kadooka C."/>
            <person name="Mori K."/>
            <person name="Futagami T."/>
        </authorList>
    </citation>
    <scope>NUCLEOTIDE SEQUENCE</scope>
    <source>
        <strain evidence="1">M1</strain>
    </source>
</reference>
<dbReference type="Proteomes" id="UP000637239">
    <property type="component" value="Chromosome 7"/>
</dbReference>
<evidence type="ECO:0000313" key="2">
    <source>
        <dbReference type="Proteomes" id="UP000637239"/>
    </source>
</evidence>
<dbReference type="AlphaFoldDB" id="A0A7R7VV08"/>
<organism evidence="1 2">
    <name type="scientific">Aspergillus chevalieri</name>
    <name type="common">Eurotium chevalieri</name>
    <dbReference type="NCBI Taxonomy" id="182096"/>
    <lineage>
        <taxon>Eukaryota</taxon>
        <taxon>Fungi</taxon>
        <taxon>Dikarya</taxon>
        <taxon>Ascomycota</taxon>
        <taxon>Pezizomycotina</taxon>
        <taxon>Eurotiomycetes</taxon>
        <taxon>Eurotiomycetidae</taxon>
        <taxon>Eurotiales</taxon>
        <taxon>Aspergillaceae</taxon>
        <taxon>Aspergillus</taxon>
        <taxon>Aspergillus subgen. Aspergillus</taxon>
    </lineage>
</organism>
<accession>A0A7R7VV08</accession>
<name>A0A7R7VV08_ASPCH</name>
<dbReference type="RefSeq" id="XP_043139827.1">
    <property type="nucleotide sequence ID" value="XM_043282449.1"/>
</dbReference>
<dbReference type="GeneID" id="66985663"/>